<evidence type="ECO:0000313" key="3">
    <source>
        <dbReference type="Proteomes" id="UP000053820"/>
    </source>
</evidence>
<evidence type="ECO:0000256" key="1">
    <source>
        <dbReference type="SAM" id="SignalP"/>
    </source>
</evidence>
<dbReference type="HOGENOM" id="CLU_2558570_0_0_1"/>
<dbReference type="EMBL" id="KN839870">
    <property type="protein sequence ID" value="KIJ60675.1"/>
    <property type="molecule type" value="Genomic_DNA"/>
</dbReference>
<dbReference type="Proteomes" id="UP000053820">
    <property type="component" value="Unassembled WGS sequence"/>
</dbReference>
<proteinExistence type="predicted"/>
<sequence length="82" mass="9357">MGASLHPPSFLVVIIPLPSVLAEKNREGCRRHDYYFVRDDDASSINFKHFIHLIHPVSPHSWILPPFPSSFIHFILGRGLIV</sequence>
<feature type="signal peptide" evidence="1">
    <location>
        <begin position="1"/>
        <end position="22"/>
    </location>
</feature>
<gene>
    <name evidence="2" type="ORF">HYDPIDRAFT_116975</name>
</gene>
<feature type="chain" id="PRO_5002205581" evidence="1">
    <location>
        <begin position="23"/>
        <end position="82"/>
    </location>
</feature>
<name>A0A0C9VS72_9AGAM</name>
<accession>A0A0C9VS72</accession>
<dbReference type="AlphaFoldDB" id="A0A0C9VS72"/>
<reference evidence="2 3" key="1">
    <citation type="submission" date="2014-04" db="EMBL/GenBank/DDBJ databases">
        <title>Evolutionary Origins and Diversification of the Mycorrhizal Mutualists.</title>
        <authorList>
            <consortium name="DOE Joint Genome Institute"/>
            <consortium name="Mycorrhizal Genomics Consortium"/>
            <person name="Kohler A."/>
            <person name="Kuo A."/>
            <person name="Nagy L.G."/>
            <person name="Floudas D."/>
            <person name="Copeland A."/>
            <person name="Barry K.W."/>
            <person name="Cichocki N."/>
            <person name="Veneault-Fourrey C."/>
            <person name="LaButti K."/>
            <person name="Lindquist E.A."/>
            <person name="Lipzen A."/>
            <person name="Lundell T."/>
            <person name="Morin E."/>
            <person name="Murat C."/>
            <person name="Riley R."/>
            <person name="Ohm R."/>
            <person name="Sun H."/>
            <person name="Tunlid A."/>
            <person name="Henrissat B."/>
            <person name="Grigoriev I.V."/>
            <person name="Hibbett D.S."/>
            <person name="Martin F."/>
        </authorList>
    </citation>
    <scope>NUCLEOTIDE SEQUENCE [LARGE SCALE GENOMIC DNA]</scope>
    <source>
        <strain evidence="2 3">MD-312</strain>
    </source>
</reference>
<organism evidence="2 3">
    <name type="scientific">Hydnomerulius pinastri MD-312</name>
    <dbReference type="NCBI Taxonomy" id="994086"/>
    <lineage>
        <taxon>Eukaryota</taxon>
        <taxon>Fungi</taxon>
        <taxon>Dikarya</taxon>
        <taxon>Basidiomycota</taxon>
        <taxon>Agaricomycotina</taxon>
        <taxon>Agaricomycetes</taxon>
        <taxon>Agaricomycetidae</taxon>
        <taxon>Boletales</taxon>
        <taxon>Boletales incertae sedis</taxon>
        <taxon>Leucogyrophana</taxon>
    </lineage>
</organism>
<keyword evidence="3" id="KW-1185">Reference proteome</keyword>
<protein>
    <submittedName>
        <fullName evidence="2">Unplaced genomic scaffold scaffold_36, whole genome shotgun sequence</fullName>
    </submittedName>
</protein>
<evidence type="ECO:0000313" key="2">
    <source>
        <dbReference type="EMBL" id="KIJ60675.1"/>
    </source>
</evidence>
<keyword evidence="1" id="KW-0732">Signal</keyword>